<dbReference type="EMBL" id="OV725077">
    <property type="protein sequence ID" value="CAH1392451.1"/>
    <property type="molecule type" value="Genomic_DNA"/>
</dbReference>
<dbReference type="PANTHER" id="PTHR11266:SF17">
    <property type="entry name" value="PROTEIN MPV17"/>
    <property type="match status" value="1"/>
</dbReference>
<organism evidence="9 10">
    <name type="scientific">Nezara viridula</name>
    <name type="common">Southern green stink bug</name>
    <name type="synonym">Cimex viridulus</name>
    <dbReference type="NCBI Taxonomy" id="85310"/>
    <lineage>
        <taxon>Eukaryota</taxon>
        <taxon>Metazoa</taxon>
        <taxon>Ecdysozoa</taxon>
        <taxon>Arthropoda</taxon>
        <taxon>Hexapoda</taxon>
        <taxon>Insecta</taxon>
        <taxon>Pterygota</taxon>
        <taxon>Neoptera</taxon>
        <taxon>Paraneoptera</taxon>
        <taxon>Hemiptera</taxon>
        <taxon>Heteroptera</taxon>
        <taxon>Panheteroptera</taxon>
        <taxon>Pentatomomorpha</taxon>
        <taxon>Pentatomoidea</taxon>
        <taxon>Pentatomidae</taxon>
        <taxon>Pentatominae</taxon>
        <taxon>Nezara</taxon>
    </lineage>
</organism>
<protein>
    <recommendedName>
        <fullName evidence="6">Mitochondrial inner membrane protein Mpv17</fullName>
    </recommendedName>
</protein>
<keyword evidence="3 7" id="KW-0812">Transmembrane</keyword>
<feature type="transmembrane region" description="Helical" evidence="7">
    <location>
        <begin position="86"/>
        <end position="107"/>
    </location>
</feature>
<feature type="transmembrane region" description="Helical" evidence="7">
    <location>
        <begin position="127"/>
        <end position="148"/>
    </location>
</feature>
<evidence type="ECO:0000313" key="9">
    <source>
        <dbReference type="EMBL" id="CAH1392451.1"/>
    </source>
</evidence>
<comment type="similarity">
    <text evidence="2 7">Belongs to the peroxisomal membrane protein PXMP2/4 family.</text>
</comment>
<dbReference type="GO" id="GO:0016020">
    <property type="term" value="C:membrane"/>
    <property type="evidence" value="ECO:0007669"/>
    <property type="project" value="UniProtKB-SubCell"/>
</dbReference>
<feature type="transmembrane region" description="Helical" evidence="7">
    <location>
        <begin position="169"/>
        <end position="191"/>
    </location>
</feature>
<reference evidence="9" key="1">
    <citation type="submission" date="2022-01" db="EMBL/GenBank/DDBJ databases">
        <authorList>
            <person name="King R."/>
        </authorList>
    </citation>
    <scope>NUCLEOTIDE SEQUENCE</scope>
</reference>
<proteinExistence type="inferred from homology"/>
<accession>A0A9P0EEQ8</accession>
<dbReference type="GO" id="GO:0005739">
    <property type="term" value="C:mitochondrion"/>
    <property type="evidence" value="ECO:0007669"/>
    <property type="project" value="TreeGrafter"/>
</dbReference>
<gene>
    <name evidence="9" type="ORF">NEZAVI_LOCUS3264</name>
</gene>
<dbReference type="Proteomes" id="UP001152798">
    <property type="component" value="Chromosome 1"/>
</dbReference>
<comment type="subcellular location">
    <subcellularLocation>
        <location evidence="1">Membrane</location>
        <topology evidence="1">Multi-pass membrane protein</topology>
    </subcellularLocation>
</comment>
<keyword evidence="5 7" id="KW-0472">Membrane</keyword>
<sequence length="343" mass="39040">MALSRRIWLAGARFVGLRFRENPGLLPRPPVLVTIQSQPVFRNLFYKSPGSTMEALRIWKLMEYLGMDYCSIVRIRRRMKKYSYPWLTYCIPAALILALGDFIGQYHLKPHAADRTFMKFLTDEWNIRETLLFALMGFFPVGFLLSKWNLFLYRKLKCHGKLSFLVTKLLLDLFILTPILLSLMILVYGAFYDRNLINESSEEVKKTFKEKYWPALKQSMIFNLETRPLAIFAIFYLAPIHLRRLLKTVYEVIFATYVTSSIRENVQGPSGSSLSSGSPGSAKNLSTASGVLRSGSDSGLKASQTVGSSKGGTLDGGSPDSLVEEPLGRWARYKRWACRNRGD</sequence>
<keyword evidence="4 7" id="KW-1133">Transmembrane helix</keyword>
<feature type="region of interest" description="Disordered" evidence="8">
    <location>
        <begin position="265"/>
        <end position="324"/>
    </location>
</feature>
<evidence type="ECO:0000256" key="5">
    <source>
        <dbReference type="ARBA" id="ARBA00023136"/>
    </source>
</evidence>
<evidence type="ECO:0000256" key="2">
    <source>
        <dbReference type="ARBA" id="ARBA00006824"/>
    </source>
</evidence>
<evidence type="ECO:0000256" key="1">
    <source>
        <dbReference type="ARBA" id="ARBA00004141"/>
    </source>
</evidence>
<evidence type="ECO:0000256" key="8">
    <source>
        <dbReference type="SAM" id="MobiDB-lite"/>
    </source>
</evidence>
<evidence type="ECO:0000256" key="4">
    <source>
        <dbReference type="ARBA" id="ARBA00022989"/>
    </source>
</evidence>
<evidence type="ECO:0000313" key="10">
    <source>
        <dbReference type="Proteomes" id="UP001152798"/>
    </source>
</evidence>
<evidence type="ECO:0000256" key="3">
    <source>
        <dbReference type="ARBA" id="ARBA00022692"/>
    </source>
</evidence>
<evidence type="ECO:0000256" key="7">
    <source>
        <dbReference type="RuleBase" id="RU363053"/>
    </source>
</evidence>
<dbReference type="PANTHER" id="PTHR11266">
    <property type="entry name" value="PEROXISOMAL MEMBRANE PROTEIN 2, PXMP2 MPV17"/>
    <property type="match status" value="1"/>
</dbReference>
<dbReference type="OrthoDB" id="6620580at2759"/>
<keyword evidence="10" id="KW-1185">Reference proteome</keyword>
<feature type="compositionally biased region" description="Polar residues" evidence="8">
    <location>
        <begin position="283"/>
        <end position="308"/>
    </location>
</feature>
<feature type="compositionally biased region" description="Low complexity" evidence="8">
    <location>
        <begin position="268"/>
        <end position="281"/>
    </location>
</feature>
<name>A0A9P0EEQ8_NEZVI</name>
<evidence type="ECO:0000256" key="6">
    <source>
        <dbReference type="ARBA" id="ARBA00049743"/>
    </source>
</evidence>
<dbReference type="InterPro" id="IPR007248">
    <property type="entry name" value="Mpv17_PMP22"/>
</dbReference>
<dbReference type="AlphaFoldDB" id="A0A9P0EEQ8"/>